<keyword evidence="4" id="KW-1185">Reference proteome</keyword>
<protein>
    <recommendedName>
        <fullName evidence="2">NADP-dependent oxidoreductase domain-containing protein</fullName>
    </recommendedName>
</protein>
<dbReference type="InterPro" id="IPR023210">
    <property type="entry name" value="NADP_OxRdtase_dom"/>
</dbReference>
<sequence>MTAKMLRRRLGKDGPEVTAPGLGLMSLSMGYGKPGNDEERLAFLDRAWELGCRTWDTADAYGDNEDLVGKWFSEGKINYIGISAASSATIRRACYIAPVTAVQVEYSPWATDIENEVGTHLLQTCRELGIAIVAYAPLGRGFLTGQIKSPDDFEKGDVRKGLPRFSKENFAKNLAIVDNFRSMAAKKGCKPGQLALAWVMAQGEDFIPIPGTKNIKYLEENVGGAEVVLSEAEEKEIRTWVANVEGETKTPGNVLDYGDTPHL</sequence>
<dbReference type="Pfam" id="PF00248">
    <property type="entry name" value="Aldo_ket_red"/>
    <property type="match status" value="1"/>
</dbReference>
<dbReference type="GeneID" id="41972724"/>
<dbReference type="InterPro" id="IPR036812">
    <property type="entry name" value="NAD(P)_OxRdtase_dom_sf"/>
</dbReference>
<gene>
    <name evidence="3" type="ORF">E0L32_005277</name>
</gene>
<dbReference type="OrthoDB" id="37537at2759"/>
<dbReference type="RefSeq" id="XP_030996296.1">
    <property type="nucleotide sequence ID" value="XM_031139781.1"/>
</dbReference>
<dbReference type="SUPFAM" id="SSF51430">
    <property type="entry name" value="NAD(P)-linked oxidoreductase"/>
    <property type="match status" value="1"/>
</dbReference>
<dbReference type="EMBL" id="SKBQ01000027">
    <property type="protein sequence ID" value="TPX14585.1"/>
    <property type="molecule type" value="Genomic_DNA"/>
</dbReference>
<evidence type="ECO:0000313" key="4">
    <source>
        <dbReference type="Proteomes" id="UP000319257"/>
    </source>
</evidence>
<evidence type="ECO:0000259" key="2">
    <source>
        <dbReference type="Pfam" id="PF00248"/>
    </source>
</evidence>
<dbReference type="PANTHER" id="PTHR43625:SF40">
    <property type="entry name" value="ALDO-KETO REDUCTASE YAKC [NADP(+)]"/>
    <property type="match status" value="1"/>
</dbReference>
<dbReference type="STRING" id="1093900.A0A507AUU6"/>
<dbReference type="AlphaFoldDB" id="A0A507AUU6"/>
<evidence type="ECO:0000256" key="1">
    <source>
        <dbReference type="ARBA" id="ARBA00023002"/>
    </source>
</evidence>
<keyword evidence="1" id="KW-0560">Oxidoreductase</keyword>
<dbReference type="InterPro" id="IPR050791">
    <property type="entry name" value="Aldo-Keto_reductase"/>
</dbReference>
<proteinExistence type="predicted"/>
<dbReference type="PANTHER" id="PTHR43625">
    <property type="entry name" value="AFLATOXIN B1 ALDEHYDE REDUCTASE"/>
    <property type="match status" value="1"/>
</dbReference>
<dbReference type="Gene3D" id="3.20.20.100">
    <property type="entry name" value="NADP-dependent oxidoreductase domain"/>
    <property type="match status" value="2"/>
</dbReference>
<dbReference type="InParanoid" id="A0A507AUU6"/>
<organism evidence="3 4">
    <name type="scientific">Thyridium curvatum</name>
    <dbReference type="NCBI Taxonomy" id="1093900"/>
    <lineage>
        <taxon>Eukaryota</taxon>
        <taxon>Fungi</taxon>
        <taxon>Dikarya</taxon>
        <taxon>Ascomycota</taxon>
        <taxon>Pezizomycotina</taxon>
        <taxon>Sordariomycetes</taxon>
        <taxon>Sordariomycetidae</taxon>
        <taxon>Thyridiales</taxon>
        <taxon>Thyridiaceae</taxon>
        <taxon>Thyridium</taxon>
    </lineage>
</organism>
<accession>A0A507AUU6</accession>
<dbReference type="Proteomes" id="UP000319257">
    <property type="component" value="Unassembled WGS sequence"/>
</dbReference>
<comment type="caution">
    <text evidence="3">The sequence shown here is derived from an EMBL/GenBank/DDBJ whole genome shotgun (WGS) entry which is preliminary data.</text>
</comment>
<evidence type="ECO:0000313" key="3">
    <source>
        <dbReference type="EMBL" id="TPX14585.1"/>
    </source>
</evidence>
<dbReference type="GO" id="GO:0016491">
    <property type="term" value="F:oxidoreductase activity"/>
    <property type="evidence" value="ECO:0007669"/>
    <property type="project" value="UniProtKB-KW"/>
</dbReference>
<name>A0A507AUU6_9PEZI</name>
<reference evidence="3 4" key="1">
    <citation type="submission" date="2019-06" db="EMBL/GenBank/DDBJ databases">
        <title>Draft genome sequence of the filamentous fungus Phialemoniopsis curvata isolated from diesel fuel.</title>
        <authorList>
            <person name="Varaljay V.A."/>
            <person name="Lyon W.J."/>
            <person name="Crouch A.L."/>
            <person name="Drake C.E."/>
            <person name="Hollomon J.M."/>
            <person name="Nadeau L.J."/>
            <person name="Nunn H.S."/>
            <person name="Stevenson B.S."/>
            <person name="Bojanowski C.L."/>
            <person name="Crookes-Goodson W.J."/>
        </authorList>
    </citation>
    <scope>NUCLEOTIDE SEQUENCE [LARGE SCALE GENOMIC DNA]</scope>
    <source>
        <strain evidence="3 4">D216</strain>
    </source>
</reference>
<dbReference type="GO" id="GO:0005737">
    <property type="term" value="C:cytoplasm"/>
    <property type="evidence" value="ECO:0007669"/>
    <property type="project" value="TreeGrafter"/>
</dbReference>
<feature type="domain" description="NADP-dependent oxidoreductase" evidence="2">
    <location>
        <begin position="73"/>
        <end position="238"/>
    </location>
</feature>